<evidence type="ECO:0000256" key="8">
    <source>
        <dbReference type="SAM" id="MobiDB-lite"/>
    </source>
</evidence>
<comment type="caution">
    <text evidence="10">The sequence shown here is derived from an EMBL/GenBank/DDBJ whole genome shotgun (WGS) entry which is preliminary data.</text>
</comment>
<evidence type="ECO:0000313" key="11">
    <source>
        <dbReference type="Proteomes" id="UP001363622"/>
    </source>
</evidence>
<evidence type="ECO:0000256" key="2">
    <source>
        <dbReference type="ARBA" id="ARBA00012759"/>
    </source>
</evidence>
<evidence type="ECO:0000259" key="9">
    <source>
        <dbReference type="PROSITE" id="PS50235"/>
    </source>
</evidence>
<dbReference type="Pfam" id="PF00443">
    <property type="entry name" value="UCH"/>
    <property type="match status" value="1"/>
</dbReference>
<evidence type="ECO:0000256" key="1">
    <source>
        <dbReference type="ARBA" id="ARBA00000707"/>
    </source>
</evidence>
<organism evidence="10 11">
    <name type="scientific">Phyllosticta citriasiana</name>
    <dbReference type="NCBI Taxonomy" id="595635"/>
    <lineage>
        <taxon>Eukaryota</taxon>
        <taxon>Fungi</taxon>
        <taxon>Dikarya</taxon>
        <taxon>Ascomycota</taxon>
        <taxon>Pezizomycotina</taxon>
        <taxon>Dothideomycetes</taxon>
        <taxon>Dothideomycetes incertae sedis</taxon>
        <taxon>Botryosphaeriales</taxon>
        <taxon>Phyllostictaceae</taxon>
        <taxon>Phyllosticta</taxon>
    </lineage>
</organism>
<dbReference type="EMBL" id="JBBPHU010000002">
    <property type="protein sequence ID" value="KAK7521457.1"/>
    <property type="molecule type" value="Genomic_DNA"/>
</dbReference>
<feature type="domain" description="USP" evidence="9">
    <location>
        <begin position="625"/>
        <end position="1137"/>
    </location>
</feature>
<proteinExistence type="predicted"/>
<feature type="coiled-coil region" evidence="7">
    <location>
        <begin position="1030"/>
        <end position="1057"/>
    </location>
</feature>
<dbReference type="InterPro" id="IPR044635">
    <property type="entry name" value="UBP14-like"/>
</dbReference>
<dbReference type="PROSITE" id="PS50235">
    <property type="entry name" value="USP_3"/>
    <property type="match status" value="1"/>
</dbReference>
<gene>
    <name evidence="10" type="ORF">IWZ03DRAFT_341281</name>
</gene>
<dbReference type="InterPro" id="IPR025305">
    <property type="entry name" value="UCH_repeat_domain"/>
</dbReference>
<keyword evidence="11" id="KW-1185">Reference proteome</keyword>
<keyword evidence="7" id="KW-0175">Coiled coil</keyword>
<protein>
    <recommendedName>
        <fullName evidence="2">ubiquitinyl hydrolase 1</fullName>
        <ecNumber evidence="2">3.4.19.12</ecNumber>
    </recommendedName>
</protein>
<reference evidence="10 11" key="1">
    <citation type="submission" date="2024-04" db="EMBL/GenBank/DDBJ databases">
        <title>Phyllosticta paracitricarpa is synonymous to the EU quarantine fungus P. citricarpa based on phylogenomic analyses.</title>
        <authorList>
            <consortium name="Lawrence Berkeley National Laboratory"/>
            <person name="Van Ingen-Buijs V.A."/>
            <person name="Van Westerhoven A.C."/>
            <person name="Haridas S."/>
            <person name="Skiadas P."/>
            <person name="Martin F."/>
            <person name="Groenewald J.Z."/>
            <person name="Crous P.W."/>
            <person name="Seidl M.F."/>
        </authorList>
    </citation>
    <scope>NUCLEOTIDE SEQUENCE [LARGE SCALE GENOMIC DNA]</scope>
    <source>
        <strain evidence="10 11">CBS 123371</strain>
    </source>
</reference>
<feature type="region of interest" description="Disordered" evidence="8">
    <location>
        <begin position="722"/>
        <end position="818"/>
    </location>
</feature>
<dbReference type="InterPro" id="IPR001394">
    <property type="entry name" value="Peptidase_C19_UCH"/>
</dbReference>
<dbReference type="PANTHER" id="PTHR43982">
    <property type="entry name" value="UBIQUITIN CARBOXYL-TERMINAL HYDROLASE"/>
    <property type="match status" value="1"/>
</dbReference>
<dbReference type="InterPro" id="IPR038765">
    <property type="entry name" value="Papain-like_cys_pep_sf"/>
</dbReference>
<dbReference type="PANTHER" id="PTHR43982:SF6">
    <property type="entry name" value="UBIQUITIN CARBOXYL-TERMINAL HYDROLASE 2-RELATED"/>
    <property type="match status" value="1"/>
</dbReference>
<keyword evidence="5" id="KW-0378">Hydrolase</keyword>
<comment type="catalytic activity">
    <reaction evidence="1">
        <text>Thiol-dependent hydrolysis of ester, thioester, amide, peptide and isopeptide bonds formed by the C-terminal Gly of ubiquitin (a 76-residue protein attached to proteins as an intracellular targeting signal).</text>
        <dbReference type="EC" id="3.4.19.12"/>
    </reaction>
</comment>
<evidence type="ECO:0000256" key="4">
    <source>
        <dbReference type="ARBA" id="ARBA00022786"/>
    </source>
</evidence>
<dbReference type="InterPro" id="IPR028889">
    <property type="entry name" value="USP"/>
</dbReference>
<dbReference type="EC" id="3.4.19.12" evidence="2"/>
<keyword evidence="3" id="KW-0645">Protease</keyword>
<accession>A0ABR1KTF7</accession>
<dbReference type="SUPFAM" id="SSF54001">
    <property type="entry name" value="Cysteine proteinases"/>
    <property type="match status" value="1"/>
</dbReference>
<dbReference type="Gene3D" id="3.90.70.10">
    <property type="entry name" value="Cysteine proteinases"/>
    <property type="match status" value="1"/>
</dbReference>
<evidence type="ECO:0000256" key="6">
    <source>
        <dbReference type="ARBA" id="ARBA00022807"/>
    </source>
</evidence>
<name>A0ABR1KTF7_9PEZI</name>
<keyword evidence="4" id="KW-0833">Ubl conjugation pathway</keyword>
<feature type="compositionally biased region" description="Basic and acidic residues" evidence="8">
    <location>
        <begin position="770"/>
        <end position="780"/>
    </location>
</feature>
<evidence type="ECO:0000313" key="10">
    <source>
        <dbReference type="EMBL" id="KAK7521457.1"/>
    </source>
</evidence>
<feature type="compositionally biased region" description="Basic and acidic residues" evidence="8">
    <location>
        <begin position="732"/>
        <end position="759"/>
    </location>
</feature>
<sequence length="1212" mass="136586">MYRGPGKTAPRLIEDLYNYDPRQRAHFGRNVLADPPPHYDADKPFAEYPPTPPNCRHHLVLKPDQCVFPETWDAQTSQSTVYKIASMCRLCRHHFAVILDSRGAHRTNPCPNEQFKLHHFQCTRDSTQGDGAPQDSPQERYLFRCSSQSCGASVKIEVLRPRLNAAEINLLSNQEVLEQRLQKAKRLDPGRDELQVARSIDGFYILYAYIKDALTSDTPRSIPVRNRKFLVTYGEDCDHILSRLGFSKDSVEADGGFWRLPTPTANWDRLKGDSLRDSLDDTMYELGSFMDLYPKWLRDECKRYSPSSTPSRESIERALGCFNKPLQSTRKLNVTMNFRLRADLNKHRYYSGLGAIDTFADNLVTFAHSRQVDIDPANKSYYLECLQEIAKTRESEELMTQCAVEESTGTVSRKDAADALKYFDFDIANIDQLGDDHIIGSFRARLSDIPARQVPEARQMLAKIGAYKQSKTIMDAASDSIESYEQAISYLGISSDTSDDFVASTATVKQAEDPSDSARVAQAVKLIAEYRQSASLISFISTGEMSTADDAETEKAKAYSAFGLENHKGGIDLETLEIQLSSSKDAEPSRSAELDRYASIIRNDIQGLTSAPPPPSRHPPETWPVGIENLGNTCYLNAILQYLFTVKPLRELVLNIEEHLMDVTPENVDKKKIGGRKVTAEEVHRSQTFVRELKELFLALIITPNATFRPRLELVQHALQTANADEATSDPDADKTQPETEKPSTESSNEKPQENRKVGSDSSEATLVGEGDKDPEKLPDADNDTNVNKDNEAAENDEIPPPNHPPPVPPRNQPSTTSRIPYTLQQDASEILNNILTHLSNAMRPERVDEDGEQIDLVKKLFFGKERAFKRIKGQTTSNVLLFNAQNITVVDRPKHVYEALDDLMDQNIVEGSEKTEEWSAITELPPILKLDVKRLGFDREKAQTTRSEHHLGLDDTIYMERYLDNVKVAETRQISWEKKARVRDLRERREKLVSTQVDLRLPDALLATSEYLSDIDDSASSDCSVAAMKEKLTTKAKRLDSEIGRLDERIAELESENSLLFAGLKEHPYRLHSLFIHRGSTGGGHYLVSIRDFKNDIWRNYNDETITEVTDVEKNIFGEGEPYSKIITTCVVYVRADLKFGEHDLVEAICRDPRPEPEPEQASTDVEMTSFKDDWTDLPVSEGVEVNDQGQMSSVGFDNDAVEAGQKVGAW</sequence>
<keyword evidence="6" id="KW-0788">Thiol protease</keyword>
<feature type="compositionally biased region" description="Pro residues" evidence="8">
    <location>
        <begin position="799"/>
        <end position="812"/>
    </location>
</feature>
<dbReference type="PROSITE" id="PS00972">
    <property type="entry name" value="USP_1"/>
    <property type="match status" value="1"/>
</dbReference>
<dbReference type="PROSITE" id="PS00973">
    <property type="entry name" value="USP_2"/>
    <property type="match status" value="1"/>
</dbReference>
<evidence type="ECO:0000256" key="7">
    <source>
        <dbReference type="SAM" id="Coils"/>
    </source>
</evidence>
<dbReference type="Proteomes" id="UP001363622">
    <property type="component" value="Unassembled WGS sequence"/>
</dbReference>
<dbReference type="InterPro" id="IPR018200">
    <property type="entry name" value="USP_CS"/>
</dbReference>
<dbReference type="CDD" id="cd02666">
    <property type="entry name" value="Peptidase_C19J"/>
    <property type="match status" value="1"/>
</dbReference>
<dbReference type="Pfam" id="PF13446">
    <property type="entry name" value="RPT"/>
    <property type="match status" value="3"/>
</dbReference>
<evidence type="ECO:0000256" key="5">
    <source>
        <dbReference type="ARBA" id="ARBA00022801"/>
    </source>
</evidence>
<evidence type="ECO:0000256" key="3">
    <source>
        <dbReference type="ARBA" id="ARBA00022670"/>
    </source>
</evidence>